<dbReference type="PANTHER" id="PTHR34613:SF1">
    <property type="entry name" value="SLL6017 PROTEIN"/>
    <property type="match status" value="1"/>
</dbReference>
<evidence type="ECO:0000313" key="1">
    <source>
        <dbReference type="EMBL" id="AEG14446.1"/>
    </source>
</evidence>
<organism evidence="1 2">
    <name type="scientific">Desulfofundulus kuznetsovii (strain DSM 6115 / VKM B-1805 / 17)</name>
    <name type="common">Desulfotomaculum kuznetsovii</name>
    <dbReference type="NCBI Taxonomy" id="760568"/>
    <lineage>
        <taxon>Bacteria</taxon>
        <taxon>Bacillati</taxon>
        <taxon>Bacillota</taxon>
        <taxon>Clostridia</taxon>
        <taxon>Eubacteriales</taxon>
        <taxon>Peptococcaceae</taxon>
        <taxon>Desulfofundulus</taxon>
    </lineage>
</organism>
<name>A0AAU8P9E9_DESK7</name>
<dbReference type="KEGG" id="dku:Desku_0846"/>
<sequence>MILQEYDLIIKALVERYSSDFVQLVRGIPADRVERLEKEAVAVKRESDVLLNVCEDGYEYIMLIEIQTRPDREMPLRLLEYTAMQHREYRKPVYPVVLNLTGRPQEDEYGFDCLDLTVIAFSYRVINLADLPAEDVLRYGPVGIVPLVPLMRRQLSDEELVASCARRIREAPAEWVPDLYVGLALFAHLGKIPVEVILKNIEVSKMEASPLFEGIRQKWVNEGIQKGIQEGIQKGSREDRIEAILEVLEENIGWYPGELAVKLRAIEDMNTLKMLFRRAVRVKSLEEFQAVLSDVLPSAN</sequence>
<dbReference type="EMBL" id="CP002770">
    <property type="protein sequence ID" value="AEG14446.1"/>
    <property type="molecule type" value="Genomic_DNA"/>
</dbReference>
<dbReference type="RefSeq" id="WP_013821961.1">
    <property type="nucleotide sequence ID" value="NC_015573.1"/>
</dbReference>
<protein>
    <recommendedName>
        <fullName evidence="3">Transposase (putative) YhgA-like domain-containing protein</fullName>
    </recommendedName>
</protein>
<dbReference type="AlphaFoldDB" id="A0AAU8P9E9"/>
<reference evidence="2" key="1">
    <citation type="submission" date="2011-05" db="EMBL/GenBank/DDBJ databases">
        <title>Complete sequence of Desulfotomaculum kuznetsovii DSM 6115.</title>
        <authorList>
            <person name="Lucas S."/>
            <person name="Han J."/>
            <person name="Lapidus A."/>
            <person name="Cheng J.-F."/>
            <person name="Goodwin L."/>
            <person name="Pitluck S."/>
            <person name="Peters L."/>
            <person name="Mikhailova N."/>
            <person name="Lu M."/>
            <person name="Saunders E."/>
            <person name="Han C."/>
            <person name="Tapia R."/>
            <person name="Land M."/>
            <person name="Hauser L."/>
            <person name="Kyrpides N."/>
            <person name="Ivanova N."/>
            <person name="Pagani I."/>
            <person name="Nazina T."/>
            <person name="Ivanova A."/>
            <person name="Parshina S."/>
            <person name="Kuever J."/>
            <person name="Muyzer G."/>
            <person name="Plugge C."/>
            <person name="Stams A."/>
            <person name="Woyke T."/>
        </authorList>
    </citation>
    <scope>NUCLEOTIDE SEQUENCE [LARGE SCALE GENOMIC DNA]</scope>
    <source>
        <strain evidence="2">DSM 6115 / VKM B-1805 / 17</strain>
    </source>
</reference>
<dbReference type="Proteomes" id="UP000009229">
    <property type="component" value="Chromosome"/>
</dbReference>
<evidence type="ECO:0008006" key="3">
    <source>
        <dbReference type="Google" id="ProtNLM"/>
    </source>
</evidence>
<proteinExistence type="predicted"/>
<dbReference type="PANTHER" id="PTHR34613">
    <property type="entry name" value="SLL0800 PROTEIN"/>
    <property type="match status" value="1"/>
</dbReference>
<accession>A0AAU8P9E9</accession>
<gene>
    <name evidence="1" type="ordered locus">Desku_0846</name>
</gene>
<evidence type="ECO:0000313" key="2">
    <source>
        <dbReference type="Proteomes" id="UP000009229"/>
    </source>
</evidence>
<keyword evidence="2" id="KW-1185">Reference proteome</keyword>